<dbReference type="Proteomes" id="UP000243686">
    <property type="component" value="Unassembled WGS sequence"/>
</dbReference>
<sequence length="94" mass="10869">MAILSVQVNLYKTGRQYRQFPTDILSWHTNVRLNARGRTCTTIVDIPGRLLFNNDQPRKESVLEVLYTLNNGKGRCTYNGFLTAQYEYTMSAYV</sequence>
<gene>
    <name evidence="1" type="ORF">X801_00574</name>
</gene>
<dbReference type="AlphaFoldDB" id="A0A1S8X9Y7"/>
<evidence type="ECO:0000313" key="2">
    <source>
        <dbReference type="Proteomes" id="UP000243686"/>
    </source>
</evidence>
<evidence type="ECO:0000313" key="1">
    <source>
        <dbReference type="EMBL" id="OON23508.1"/>
    </source>
</evidence>
<proteinExistence type="predicted"/>
<dbReference type="EMBL" id="KV891531">
    <property type="protein sequence ID" value="OON23508.1"/>
    <property type="molecule type" value="Genomic_DNA"/>
</dbReference>
<keyword evidence="2" id="KW-1185">Reference proteome</keyword>
<organism evidence="1 2">
    <name type="scientific">Opisthorchis viverrini</name>
    <name type="common">Southeast Asian liver fluke</name>
    <dbReference type="NCBI Taxonomy" id="6198"/>
    <lineage>
        <taxon>Eukaryota</taxon>
        <taxon>Metazoa</taxon>
        <taxon>Spiralia</taxon>
        <taxon>Lophotrochozoa</taxon>
        <taxon>Platyhelminthes</taxon>
        <taxon>Trematoda</taxon>
        <taxon>Digenea</taxon>
        <taxon>Opisthorchiida</taxon>
        <taxon>Opisthorchiata</taxon>
        <taxon>Opisthorchiidae</taxon>
        <taxon>Opisthorchis</taxon>
    </lineage>
</organism>
<reference evidence="1 2" key="1">
    <citation type="submission" date="2015-03" db="EMBL/GenBank/DDBJ databases">
        <title>Draft genome of the nematode, Opisthorchis viverrini.</title>
        <authorList>
            <person name="Mitreva M."/>
        </authorList>
    </citation>
    <scope>NUCLEOTIDE SEQUENCE [LARGE SCALE GENOMIC DNA]</scope>
    <source>
        <strain evidence="1">Khon Kaen</strain>
    </source>
</reference>
<protein>
    <submittedName>
        <fullName evidence="1">Uncharacterized protein</fullName>
    </submittedName>
</protein>
<feature type="non-terminal residue" evidence="1">
    <location>
        <position position="94"/>
    </location>
</feature>
<name>A0A1S8X9Y7_OPIVI</name>
<accession>A0A1S8X9Y7</accession>